<keyword evidence="2" id="KW-1133">Transmembrane helix</keyword>
<feature type="compositionally biased region" description="Polar residues" evidence="1">
    <location>
        <begin position="296"/>
        <end position="305"/>
    </location>
</feature>
<feature type="compositionally biased region" description="Polar residues" evidence="1">
    <location>
        <begin position="236"/>
        <end position="259"/>
    </location>
</feature>
<feature type="transmembrane region" description="Helical" evidence="2">
    <location>
        <begin position="170"/>
        <end position="195"/>
    </location>
</feature>
<feature type="compositionally biased region" description="Basic and acidic residues" evidence="1">
    <location>
        <begin position="346"/>
        <end position="360"/>
    </location>
</feature>
<comment type="caution">
    <text evidence="3">The sequence shown here is derived from an EMBL/GenBank/DDBJ whole genome shotgun (WGS) entry which is preliminary data.</text>
</comment>
<dbReference type="Proteomes" id="UP000230002">
    <property type="component" value="Unassembled WGS sequence"/>
</dbReference>
<keyword evidence="2" id="KW-0812">Transmembrane</keyword>
<evidence type="ECO:0000256" key="2">
    <source>
        <dbReference type="SAM" id="Phobius"/>
    </source>
</evidence>
<feature type="region of interest" description="Disordered" evidence="1">
    <location>
        <begin position="214"/>
        <end position="259"/>
    </location>
</feature>
<organism evidence="3 4">
    <name type="scientific">Ganoderma sinense ZZ0214-1</name>
    <dbReference type="NCBI Taxonomy" id="1077348"/>
    <lineage>
        <taxon>Eukaryota</taxon>
        <taxon>Fungi</taxon>
        <taxon>Dikarya</taxon>
        <taxon>Basidiomycota</taxon>
        <taxon>Agaricomycotina</taxon>
        <taxon>Agaricomycetes</taxon>
        <taxon>Polyporales</taxon>
        <taxon>Polyporaceae</taxon>
        <taxon>Ganoderma</taxon>
    </lineage>
</organism>
<gene>
    <name evidence="3" type="ORF">GSI_01031</name>
</gene>
<dbReference type="NCBIfam" id="TIGR01167">
    <property type="entry name" value="LPXTG_anchor"/>
    <property type="match status" value="1"/>
</dbReference>
<feature type="compositionally biased region" description="Basic and acidic residues" evidence="1">
    <location>
        <begin position="385"/>
        <end position="401"/>
    </location>
</feature>
<dbReference type="Gene3D" id="1.20.5.510">
    <property type="entry name" value="Single helix bin"/>
    <property type="match status" value="1"/>
</dbReference>
<dbReference type="OrthoDB" id="3265734at2759"/>
<name>A0A2G8SUU0_9APHY</name>
<feature type="region of interest" description="Disordered" evidence="1">
    <location>
        <begin position="146"/>
        <end position="167"/>
    </location>
</feature>
<dbReference type="Gene3D" id="2.60.120.260">
    <property type="entry name" value="Galactose-binding domain-like"/>
    <property type="match status" value="1"/>
</dbReference>
<evidence type="ECO:0000256" key="1">
    <source>
        <dbReference type="SAM" id="MobiDB-lite"/>
    </source>
</evidence>
<keyword evidence="4" id="KW-1185">Reference proteome</keyword>
<proteinExistence type="predicted"/>
<evidence type="ECO:0000313" key="3">
    <source>
        <dbReference type="EMBL" id="PIL37338.1"/>
    </source>
</evidence>
<accession>A0A2G8SUU0</accession>
<protein>
    <submittedName>
        <fullName evidence="3">Uncharacterized protein</fullName>
    </submittedName>
</protein>
<reference evidence="3 4" key="1">
    <citation type="journal article" date="2015" name="Sci. Rep.">
        <title>Chromosome-level genome map provides insights into diverse defense mechanisms in the medicinal fungus Ganoderma sinense.</title>
        <authorList>
            <person name="Zhu Y."/>
            <person name="Xu J."/>
            <person name="Sun C."/>
            <person name="Zhou S."/>
            <person name="Xu H."/>
            <person name="Nelson D.R."/>
            <person name="Qian J."/>
            <person name="Song J."/>
            <person name="Luo H."/>
            <person name="Xiang L."/>
            <person name="Li Y."/>
            <person name="Xu Z."/>
            <person name="Ji A."/>
            <person name="Wang L."/>
            <person name="Lu S."/>
            <person name="Hayward A."/>
            <person name="Sun W."/>
            <person name="Li X."/>
            <person name="Schwartz D.C."/>
            <person name="Wang Y."/>
            <person name="Chen S."/>
        </authorList>
    </citation>
    <scope>NUCLEOTIDE SEQUENCE [LARGE SCALE GENOMIC DNA]</scope>
    <source>
        <strain evidence="3 4">ZZ0214-1</strain>
    </source>
</reference>
<keyword evidence="2" id="KW-0472">Membrane</keyword>
<feature type="compositionally biased region" description="Low complexity" evidence="1">
    <location>
        <begin position="146"/>
        <end position="163"/>
    </location>
</feature>
<evidence type="ECO:0000313" key="4">
    <source>
        <dbReference type="Proteomes" id="UP000230002"/>
    </source>
</evidence>
<dbReference type="EMBL" id="AYKW01000001">
    <property type="protein sequence ID" value="PIL37338.1"/>
    <property type="molecule type" value="Genomic_DNA"/>
</dbReference>
<feature type="compositionally biased region" description="Low complexity" evidence="1">
    <location>
        <begin position="361"/>
        <end position="377"/>
    </location>
</feature>
<dbReference type="STRING" id="1077348.A0A2G8SUU0"/>
<feature type="region of interest" description="Disordered" evidence="1">
    <location>
        <begin position="280"/>
        <end position="401"/>
    </location>
</feature>
<sequence>MTTVNVDSANTTSIEYDSYGSSPWTLTQTANNGAIFGQTLTRVQGTGGAVFRFHGTSVQVYGSVAVPTVSGATVVSLYALDGGNSTTFSTYSVPDSRVNEVDGQLFFDSGTLSDESHVLVINVTTASEGAPYLLDYIRVVATNPPASTTTTSSTGTPTALPSAGSSKSNVAPIVGGVVGGVVGLLLLVVTGFFYWRRRKHRVRLERGGKDLVEDLVDEPKPDTDSSAPFTGRDSIWRSTSPFHPSPNAPNAESTLAPSDSASQVAGRLYAAELAAQRLAAGQPTGPGFPAAAQANPVASHSRSSPAPTPGSRFNLPPGSGAWRSDRKEAREAAVPPPVPEVPEEEAVQHQDSGIRFRDGELLPPASALALAQAQAHAGGVTSPHGGEDELGRPPEYEDARS</sequence>
<dbReference type="AlphaFoldDB" id="A0A2G8SUU0"/>
<feature type="compositionally biased region" description="Basic and acidic residues" evidence="1">
    <location>
        <begin position="214"/>
        <end position="223"/>
    </location>
</feature>